<comment type="caution">
    <text evidence="1">The sequence shown here is derived from an EMBL/GenBank/DDBJ whole genome shotgun (WGS) entry which is preliminary data.</text>
</comment>
<accession>K3W039</accession>
<dbReference type="HOGENOM" id="CLU_3377183_0_0_1"/>
<dbReference type="Proteomes" id="UP000007978">
    <property type="component" value="Unassembled WGS sequence"/>
</dbReference>
<dbReference type="GeneID" id="20364960"/>
<dbReference type="RefSeq" id="XP_009257735.1">
    <property type="nucleotide sequence ID" value="XM_009259460.1"/>
</dbReference>
<protein>
    <submittedName>
        <fullName evidence="1">Uncharacterized protein</fullName>
    </submittedName>
</protein>
<sequence length="34" mass="4041">MLIVNRVLTKDINIRVKISNKPEEINRLETYKAK</sequence>
<evidence type="ECO:0000313" key="2">
    <source>
        <dbReference type="Proteomes" id="UP000007978"/>
    </source>
</evidence>
<proteinExistence type="predicted"/>
<dbReference type="KEGG" id="fpu:FPSE_06342"/>
<dbReference type="AlphaFoldDB" id="K3W039"/>
<organism evidence="1 2">
    <name type="scientific">Fusarium pseudograminearum (strain CS3096)</name>
    <name type="common">Wheat and barley crown-rot fungus</name>
    <dbReference type="NCBI Taxonomy" id="1028729"/>
    <lineage>
        <taxon>Eukaryota</taxon>
        <taxon>Fungi</taxon>
        <taxon>Dikarya</taxon>
        <taxon>Ascomycota</taxon>
        <taxon>Pezizomycotina</taxon>
        <taxon>Sordariomycetes</taxon>
        <taxon>Hypocreomycetidae</taxon>
        <taxon>Hypocreales</taxon>
        <taxon>Nectriaceae</taxon>
        <taxon>Fusarium</taxon>
    </lineage>
</organism>
<name>K3W039_FUSPC</name>
<gene>
    <name evidence="1" type="ORF">FPSE_06342</name>
</gene>
<evidence type="ECO:0000313" key="1">
    <source>
        <dbReference type="EMBL" id="EKJ73480.1"/>
    </source>
</evidence>
<reference evidence="1 2" key="1">
    <citation type="journal article" date="2012" name="PLoS Pathog.">
        <title>Comparative pathogenomics reveals horizontally acquired novel virulence genes in fungi infecting cereal hosts.</title>
        <authorList>
            <person name="Gardiner D.M."/>
            <person name="McDonald M.C."/>
            <person name="Covarelli L."/>
            <person name="Solomon P.S."/>
            <person name="Rusu A.G."/>
            <person name="Marshall M."/>
            <person name="Kazan K."/>
            <person name="Chakraborty S."/>
            <person name="McDonald B.A."/>
            <person name="Manners J.M."/>
        </authorList>
    </citation>
    <scope>NUCLEOTIDE SEQUENCE [LARGE SCALE GENOMIC DNA]</scope>
    <source>
        <strain evidence="1 2">CS3096</strain>
    </source>
</reference>
<keyword evidence="2" id="KW-1185">Reference proteome</keyword>
<dbReference type="EMBL" id="AFNW01000136">
    <property type="protein sequence ID" value="EKJ73480.1"/>
    <property type="molecule type" value="Genomic_DNA"/>
</dbReference>